<dbReference type="Pfam" id="PF00561">
    <property type="entry name" value="Abhydrolase_1"/>
    <property type="match status" value="1"/>
</dbReference>
<feature type="domain" description="AB hydrolase-1" evidence="1">
    <location>
        <begin position="74"/>
        <end position="177"/>
    </location>
</feature>
<proteinExistence type="predicted"/>
<gene>
    <name evidence="2" type="ordered locus">AciPR4_0063</name>
</gene>
<dbReference type="Gene3D" id="3.40.50.1820">
    <property type="entry name" value="alpha/beta hydrolase"/>
    <property type="match status" value="1"/>
</dbReference>
<dbReference type="eggNOG" id="COG1073">
    <property type="taxonomic scope" value="Bacteria"/>
</dbReference>
<dbReference type="InterPro" id="IPR050471">
    <property type="entry name" value="AB_hydrolase"/>
</dbReference>
<protein>
    <submittedName>
        <fullName evidence="2">Alpha/beta hydrolase fold protein</fullName>
    </submittedName>
</protein>
<dbReference type="Proteomes" id="UP000006844">
    <property type="component" value="Chromosome"/>
</dbReference>
<dbReference type="HOGENOM" id="CLU_020336_50_5_0"/>
<evidence type="ECO:0000313" key="2">
    <source>
        <dbReference type="EMBL" id="ADV80904.1"/>
    </source>
</evidence>
<sequence>MRVIGNIHELRKMLLERSMMNAKVLLILLALFLPVATTAQTPSQTSYLPSPATSGTFTHNGVRLYYEVYGAGEPLLLVHGNGGSIADFKAQITFFRARYKVIAMDSRDQGRSANSPGPINYEKMTSDLAALLDYLHTGPVNVLGWSDGAIEALELGMDHPEKVKKIAAMAANLDPDGAVPEIVAMVKQSIASAPTSVKESPEGKRELKVAQMLLDEPHISVASLEKITAPTLILASDHDLIRDEHTLTIYHHIPNGELVIFPNATHLVPYDDPATFNATVDRFFTTPFVKKDRIQDTMKSVQAMRSSQH</sequence>
<organism evidence="2 3">
    <name type="scientific">Terriglobus saanensis (strain ATCC BAA-1853 / DSM 23119 / SP1PR4)</name>
    <dbReference type="NCBI Taxonomy" id="401053"/>
    <lineage>
        <taxon>Bacteria</taxon>
        <taxon>Pseudomonadati</taxon>
        <taxon>Acidobacteriota</taxon>
        <taxon>Terriglobia</taxon>
        <taxon>Terriglobales</taxon>
        <taxon>Acidobacteriaceae</taxon>
        <taxon>Terriglobus</taxon>
    </lineage>
</organism>
<dbReference type="GO" id="GO:0004806">
    <property type="term" value="F:triacylglycerol lipase activity"/>
    <property type="evidence" value="ECO:0007669"/>
    <property type="project" value="TreeGrafter"/>
</dbReference>
<accession>E8UY94</accession>
<evidence type="ECO:0000313" key="3">
    <source>
        <dbReference type="Proteomes" id="UP000006844"/>
    </source>
</evidence>
<dbReference type="EMBL" id="CP002467">
    <property type="protein sequence ID" value="ADV80904.1"/>
    <property type="molecule type" value="Genomic_DNA"/>
</dbReference>
<dbReference type="PANTHER" id="PTHR43433">
    <property type="entry name" value="HYDROLASE, ALPHA/BETA FOLD FAMILY PROTEIN"/>
    <property type="match status" value="1"/>
</dbReference>
<dbReference type="PANTHER" id="PTHR43433:SF5">
    <property type="entry name" value="AB HYDROLASE-1 DOMAIN-CONTAINING PROTEIN"/>
    <property type="match status" value="1"/>
</dbReference>
<keyword evidence="2" id="KW-0378">Hydrolase</keyword>
<dbReference type="InterPro" id="IPR000073">
    <property type="entry name" value="AB_hydrolase_1"/>
</dbReference>
<dbReference type="InterPro" id="IPR029058">
    <property type="entry name" value="AB_hydrolase_fold"/>
</dbReference>
<keyword evidence="3" id="KW-1185">Reference proteome</keyword>
<evidence type="ECO:0000259" key="1">
    <source>
        <dbReference type="Pfam" id="PF00561"/>
    </source>
</evidence>
<reference evidence="2 3" key="1">
    <citation type="journal article" date="2012" name="Stand. Genomic Sci.">
        <title>Complete genome sequence of Terriglobus saanensis type strain SP1PR4(T), an Acidobacteria from tundra soil.</title>
        <authorList>
            <person name="Rawat S.R."/>
            <person name="Mannisto M.K."/>
            <person name="Starovoytov V."/>
            <person name="Goodwin L."/>
            <person name="Nolan M."/>
            <person name="Hauser L."/>
            <person name="Land M."/>
            <person name="Davenport K.W."/>
            <person name="Woyke T."/>
            <person name="Haggblom M.M."/>
        </authorList>
    </citation>
    <scope>NUCLEOTIDE SEQUENCE</scope>
    <source>
        <strain evidence="3">ATCC BAA-1853 / DSM 23119 / SP1PR4</strain>
    </source>
</reference>
<name>E8UY94_TERSS</name>
<dbReference type="GO" id="GO:0046503">
    <property type="term" value="P:glycerolipid catabolic process"/>
    <property type="evidence" value="ECO:0007669"/>
    <property type="project" value="TreeGrafter"/>
</dbReference>
<dbReference type="KEGG" id="tsa:AciPR4_0063"/>
<dbReference type="OrthoDB" id="9775557at2"/>
<dbReference type="SUPFAM" id="SSF53474">
    <property type="entry name" value="alpha/beta-Hydrolases"/>
    <property type="match status" value="1"/>
</dbReference>
<dbReference type="AlphaFoldDB" id="E8UY94"/>
<dbReference type="STRING" id="401053.AciPR4_0063"/>